<reference evidence="3" key="1">
    <citation type="submission" date="2023-06" db="EMBL/GenBank/DDBJ databases">
        <title>Genomic Diversity of Vibrio spp. and Metagenomic Analysis of Pathogens in Florida Gulf Coastal Waters Following Hurricane Ian.</title>
        <authorList>
            <person name="Brumfield K.D."/>
        </authorList>
    </citation>
    <scope>NUCLEOTIDE SEQUENCE</scope>
    <source>
        <strain evidence="3">WBS2B-138</strain>
    </source>
</reference>
<protein>
    <submittedName>
        <fullName evidence="3">Uncharacterized protein</fullName>
    </submittedName>
</protein>
<organism evidence="3 4">
    <name type="scientific">Vibrio parahaemolyticus</name>
    <dbReference type="NCBI Taxonomy" id="670"/>
    <lineage>
        <taxon>Bacteria</taxon>
        <taxon>Pseudomonadati</taxon>
        <taxon>Pseudomonadota</taxon>
        <taxon>Gammaproteobacteria</taxon>
        <taxon>Vibrionales</taxon>
        <taxon>Vibrionaceae</taxon>
        <taxon>Vibrio</taxon>
    </lineage>
</organism>
<feature type="compositionally biased region" description="Basic and acidic residues" evidence="1">
    <location>
        <begin position="20"/>
        <end position="37"/>
    </location>
</feature>
<keyword evidence="2" id="KW-0812">Transmembrane</keyword>
<accession>A0AAW8Q0B5</accession>
<feature type="compositionally biased region" description="Basic and acidic residues" evidence="1">
    <location>
        <begin position="1"/>
        <end position="11"/>
    </location>
</feature>
<sequence length="404" mass="43413">MSSEVMSKEEESNVPVSKEAGADASKEAGVDASKEAGVDASEETNVPVSVEAGVAASEESNVPVSVEAGVAASEESNVPVSKEAGVAASEEANVPVSDNKEKNQICSKCGAVNSDKEVICERKPDAPSVMPFKDELIAATKEFAVGCYRDSSPLLTIICILGVVVLFKGIFGKSFEGVSYLNFSASDFHKVSFSVLSEEMTRLYAVIVSFWVFLIFVFPFQLFIKGSRTIIRASVSTAFVPALVSTIALMIIGFQIHLGSIEPSDEFNDTLALLGYLALVNWFSTLLVAIVSVHSILSGDRKMGKVVCVSLVVWTFVFIGLCGWWGIEPAVRGFYVVSGVSAVLAFLVRILTGRETVGSKKEIILFFLVYAVPTSCVVWLIDLYGIAEIWEYVNLKTEGMLGQG</sequence>
<evidence type="ECO:0000313" key="4">
    <source>
        <dbReference type="Proteomes" id="UP001253193"/>
    </source>
</evidence>
<name>A0AAW8Q0B5_VIBPH</name>
<evidence type="ECO:0000256" key="1">
    <source>
        <dbReference type="SAM" id="MobiDB-lite"/>
    </source>
</evidence>
<dbReference type="EMBL" id="JAUHGG010000003">
    <property type="protein sequence ID" value="MDS1821256.1"/>
    <property type="molecule type" value="Genomic_DNA"/>
</dbReference>
<dbReference type="AlphaFoldDB" id="A0AAW8Q0B5"/>
<feature type="transmembrane region" description="Helical" evidence="2">
    <location>
        <begin position="306"/>
        <end position="327"/>
    </location>
</feature>
<dbReference type="Proteomes" id="UP001253193">
    <property type="component" value="Unassembled WGS sequence"/>
</dbReference>
<feature type="region of interest" description="Disordered" evidence="1">
    <location>
        <begin position="1"/>
        <end position="62"/>
    </location>
</feature>
<keyword evidence="2" id="KW-0472">Membrane</keyword>
<feature type="transmembrane region" description="Helical" evidence="2">
    <location>
        <begin position="333"/>
        <end position="351"/>
    </location>
</feature>
<feature type="transmembrane region" description="Helical" evidence="2">
    <location>
        <begin position="236"/>
        <end position="258"/>
    </location>
</feature>
<dbReference type="RefSeq" id="WP_311020129.1">
    <property type="nucleotide sequence ID" value="NZ_JAUHGG010000003.1"/>
</dbReference>
<feature type="transmembrane region" description="Helical" evidence="2">
    <location>
        <begin position="154"/>
        <end position="171"/>
    </location>
</feature>
<feature type="transmembrane region" description="Helical" evidence="2">
    <location>
        <begin position="363"/>
        <end position="387"/>
    </location>
</feature>
<feature type="transmembrane region" description="Helical" evidence="2">
    <location>
        <begin position="203"/>
        <end position="224"/>
    </location>
</feature>
<keyword evidence="2" id="KW-1133">Transmembrane helix</keyword>
<evidence type="ECO:0000313" key="3">
    <source>
        <dbReference type="EMBL" id="MDS1821256.1"/>
    </source>
</evidence>
<evidence type="ECO:0000256" key="2">
    <source>
        <dbReference type="SAM" id="Phobius"/>
    </source>
</evidence>
<gene>
    <name evidence="3" type="ORF">QX249_11330</name>
</gene>
<feature type="transmembrane region" description="Helical" evidence="2">
    <location>
        <begin position="270"/>
        <end position="294"/>
    </location>
</feature>
<proteinExistence type="predicted"/>
<comment type="caution">
    <text evidence="3">The sequence shown here is derived from an EMBL/GenBank/DDBJ whole genome shotgun (WGS) entry which is preliminary data.</text>
</comment>